<feature type="domain" description="GTPase-associated protein 1 middle" evidence="3">
    <location>
        <begin position="155"/>
        <end position="256"/>
    </location>
</feature>
<evidence type="ECO:0000259" key="2">
    <source>
        <dbReference type="Pfam" id="PF20013"/>
    </source>
</evidence>
<dbReference type="EMBL" id="FMZZ01000005">
    <property type="protein sequence ID" value="SDC89474.1"/>
    <property type="molecule type" value="Genomic_DNA"/>
</dbReference>
<evidence type="ECO:0000259" key="3">
    <source>
        <dbReference type="Pfam" id="PF20014"/>
    </source>
</evidence>
<name>A0A1G6QC41_9PSEU</name>
<evidence type="ECO:0000313" key="5">
    <source>
        <dbReference type="EMBL" id="SDC89474.1"/>
    </source>
</evidence>
<dbReference type="Pfam" id="PF20052">
    <property type="entry name" value="GAP1-C"/>
    <property type="match status" value="1"/>
</dbReference>
<feature type="domain" description="GTPase-associated protein 1-like C-terminal" evidence="4">
    <location>
        <begin position="276"/>
        <end position="762"/>
    </location>
</feature>
<evidence type="ECO:0000256" key="1">
    <source>
        <dbReference type="SAM" id="MobiDB-lite"/>
    </source>
</evidence>
<sequence length="801" mass="85844">MTEPRFRSLYYTDCLPGQGLRGGAGFQFQAVSPGVGHETMTFVQRSSLYEAPVEWMRAQRPVADYPPSLTHVHDAAAGYVTARGVYLGAEANGVREGNQFTHALATGDARAYGQTRPAQLWDAPWWVERPAPGTVCDPVDAEPEPGPWGVDAIREWVLGRPDAEAWLTAVASAFDRLDGADRKRVLFVGADPAAVLGWIAAGTLLLPQERALRVGFRVYATNPNFSRQDVLAVHPDWAGALGDPARNREHVVFNLDTGVRSDVEPTPAARHWAPRFLRADPYDLLDAVELAHQFAGEHQPTAADRVVAGVVVLGDPVAPAETAALADWLAARPWVSTEDVADPVARMVVDAGPDLAGWRVLDAAMAAHADGALAEPVRLGLLRAELAEVRAGRDPVAGSPALTTRRAAGAVELIESEFAVVPGARVGAVLRLAARFGLVPRLDRVRDGVHRFAQWWADHPDAAVEPDRWPLRDALVDQLRDELALRLTDARAAGVESAVRRTWWRLLLPTATDPRMPLDAVVTAAAFAAGERGVVADVVGRARGLPQPEASDVAWKALFRHARPTAADLAKFFAGLPLGRIGETAATGVHQALADTVITAAELDLLAVLAGQGWEPRQPALRCLQHDDSVLRSWLAALPNLPKTPGAVLGELDPKVLEIRARTLAAALLDRLPPATAAAVLKSAKSGPQEALLDALMAAWGQPRSGPHAVALSYVCAMVATDRAAERFEVKAGPWIRAAGSDSLAVVEVDLTACGGDWVAQWRAYVAAARAIRRKHAKPAPKPAAEPKKPGRFFGRRGDRS</sequence>
<organism evidence="5 6">
    <name type="scientific">Actinokineospora iranica</name>
    <dbReference type="NCBI Taxonomy" id="1271860"/>
    <lineage>
        <taxon>Bacteria</taxon>
        <taxon>Bacillati</taxon>
        <taxon>Actinomycetota</taxon>
        <taxon>Actinomycetes</taxon>
        <taxon>Pseudonocardiales</taxon>
        <taxon>Pseudonocardiaceae</taxon>
        <taxon>Actinokineospora</taxon>
    </lineage>
</organism>
<accession>A0A1G6QC41</accession>
<protein>
    <submittedName>
        <fullName evidence="5">Uncharacterized protein</fullName>
    </submittedName>
</protein>
<dbReference type="Proteomes" id="UP000199501">
    <property type="component" value="Unassembled WGS sequence"/>
</dbReference>
<dbReference type="InterPro" id="IPR045402">
    <property type="entry name" value="GAP1-N2"/>
</dbReference>
<dbReference type="OrthoDB" id="3595182at2"/>
<keyword evidence="6" id="KW-1185">Reference proteome</keyword>
<evidence type="ECO:0000313" key="6">
    <source>
        <dbReference type="Proteomes" id="UP000199501"/>
    </source>
</evidence>
<dbReference type="Pfam" id="PF20013">
    <property type="entry name" value="GAP1-N2"/>
    <property type="match status" value="1"/>
</dbReference>
<dbReference type="Pfam" id="PF20014">
    <property type="entry name" value="GAP1-M"/>
    <property type="match status" value="1"/>
</dbReference>
<feature type="region of interest" description="Disordered" evidence="1">
    <location>
        <begin position="775"/>
        <end position="801"/>
    </location>
</feature>
<reference evidence="6" key="1">
    <citation type="submission" date="2016-10" db="EMBL/GenBank/DDBJ databases">
        <authorList>
            <person name="Varghese N."/>
            <person name="Submissions S."/>
        </authorList>
    </citation>
    <scope>NUCLEOTIDE SEQUENCE [LARGE SCALE GENOMIC DNA]</scope>
    <source>
        <strain evidence="6">IBRC-M 10403</strain>
    </source>
</reference>
<proteinExistence type="predicted"/>
<dbReference type="InterPro" id="IPR045401">
    <property type="entry name" value="GAP1-M"/>
</dbReference>
<gene>
    <name evidence="5" type="ORF">SAMN05216174_105185</name>
</gene>
<dbReference type="AlphaFoldDB" id="A0A1G6QC41"/>
<evidence type="ECO:0000259" key="4">
    <source>
        <dbReference type="Pfam" id="PF20052"/>
    </source>
</evidence>
<dbReference type="InterPro" id="IPR049532">
    <property type="entry name" value="GAP1-like_C"/>
</dbReference>
<dbReference type="RefSeq" id="WP_091450228.1">
    <property type="nucleotide sequence ID" value="NZ_FMZZ01000005.1"/>
</dbReference>
<dbReference type="STRING" id="1271860.SAMN05216174_105185"/>
<feature type="domain" description="GTPase-associated protein 1 N-terminal" evidence="2">
    <location>
        <begin position="6"/>
        <end position="141"/>
    </location>
</feature>